<organism evidence="9">
    <name type="scientific">mine drainage metagenome</name>
    <dbReference type="NCBI Taxonomy" id="410659"/>
    <lineage>
        <taxon>unclassified sequences</taxon>
        <taxon>metagenomes</taxon>
        <taxon>ecological metagenomes</taxon>
    </lineage>
</organism>
<comment type="similarity">
    <text evidence="1">Belongs to the 'phage' integrase family.</text>
</comment>
<dbReference type="GO" id="GO:0075713">
    <property type="term" value="P:establishment of integrated proviral latency"/>
    <property type="evidence" value="ECO:0007669"/>
    <property type="project" value="UniProtKB-KW"/>
</dbReference>
<keyword evidence="4" id="KW-0233">DNA recombination</keyword>
<dbReference type="Pfam" id="PF00589">
    <property type="entry name" value="Phage_integrase"/>
    <property type="match status" value="1"/>
</dbReference>
<dbReference type="GO" id="GO:0015074">
    <property type="term" value="P:DNA integration"/>
    <property type="evidence" value="ECO:0007669"/>
    <property type="project" value="UniProtKB-KW"/>
</dbReference>
<evidence type="ECO:0000256" key="2">
    <source>
        <dbReference type="ARBA" id="ARBA00022908"/>
    </source>
</evidence>
<feature type="domain" description="Tyr recombinase" evidence="7">
    <location>
        <begin position="207"/>
        <end position="426"/>
    </location>
</feature>
<dbReference type="GO" id="GO:0046718">
    <property type="term" value="P:symbiont entry into host cell"/>
    <property type="evidence" value="ECO:0007669"/>
    <property type="project" value="UniProtKB-KW"/>
</dbReference>
<evidence type="ECO:0000256" key="4">
    <source>
        <dbReference type="ARBA" id="ARBA00023172"/>
    </source>
</evidence>
<dbReference type="InterPro" id="IPR002104">
    <property type="entry name" value="Integrase_catalytic"/>
</dbReference>
<evidence type="ECO:0000313" key="9">
    <source>
        <dbReference type="EMBL" id="OIQ75833.1"/>
    </source>
</evidence>
<dbReference type="InterPro" id="IPR038488">
    <property type="entry name" value="Integrase_DNA-bd_sf"/>
</dbReference>
<evidence type="ECO:0000256" key="5">
    <source>
        <dbReference type="ARBA" id="ARBA00023195"/>
    </source>
</evidence>
<dbReference type="GO" id="GO:0003677">
    <property type="term" value="F:DNA binding"/>
    <property type="evidence" value="ECO:0007669"/>
    <property type="project" value="UniProtKB-KW"/>
</dbReference>
<dbReference type="PANTHER" id="PTHR30629:SF2">
    <property type="entry name" value="PROPHAGE INTEGRASE INTS-RELATED"/>
    <property type="match status" value="1"/>
</dbReference>
<dbReference type="InterPro" id="IPR044068">
    <property type="entry name" value="CB"/>
</dbReference>
<dbReference type="InterPro" id="IPR010998">
    <property type="entry name" value="Integrase_recombinase_N"/>
</dbReference>
<dbReference type="Gene3D" id="1.10.443.10">
    <property type="entry name" value="Intergrase catalytic core"/>
    <property type="match status" value="1"/>
</dbReference>
<dbReference type="PANTHER" id="PTHR30629">
    <property type="entry name" value="PROPHAGE INTEGRASE"/>
    <property type="match status" value="1"/>
</dbReference>
<keyword evidence="5" id="KW-1179">Viral genome integration</keyword>
<keyword evidence="2" id="KW-0229">DNA integration</keyword>
<reference evidence="9" key="1">
    <citation type="submission" date="2016-10" db="EMBL/GenBank/DDBJ databases">
        <title>Sequence of Gallionella enrichment culture.</title>
        <authorList>
            <person name="Poehlein A."/>
            <person name="Muehling M."/>
            <person name="Daniel R."/>
        </authorList>
    </citation>
    <scope>NUCLEOTIDE SEQUENCE</scope>
</reference>
<dbReference type="Gene3D" id="1.10.150.130">
    <property type="match status" value="1"/>
</dbReference>
<dbReference type="InterPro" id="IPR025166">
    <property type="entry name" value="Integrase_DNA_bind_dom"/>
</dbReference>
<evidence type="ECO:0000259" key="7">
    <source>
        <dbReference type="PROSITE" id="PS51898"/>
    </source>
</evidence>
<name>A0A1J5PWH5_9ZZZZ</name>
<dbReference type="Pfam" id="PF22022">
    <property type="entry name" value="Phage_int_M"/>
    <property type="match status" value="1"/>
</dbReference>
<dbReference type="PROSITE" id="PS51898">
    <property type="entry name" value="TYR_RECOMBINASE"/>
    <property type="match status" value="1"/>
</dbReference>
<dbReference type="InterPro" id="IPR050808">
    <property type="entry name" value="Phage_Integrase"/>
</dbReference>
<dbReference type="InterPro" id="IPR013762">
    <property type="entry name" value="Integrase-like_cat_sf"/>
</dbReference>
<dbReference type="SUPFAM" id="SSF56349">
    <property type="entry name" value="DNA breaking-rejoining enzymes"/>
    <property type="match status" value="1"/>
</dbReference>
<evidence type="ECO:0000256" key="3">
    <source>
        <dbReference type="ARBA" id="ARBA00023125"/>
    </source>
</evidence>
<dbReference type="InterPro" id="IPR053876">
    <property type="entry name" value="Phage_int_M"/>
</dbReference>
<evidence type="ECO:0000256" key="6">
    <source>
        <dbReference type="ARBA" id="ARBA00023296"/>
    </source>
</evidence>
<comment type="caution">
    <text evidence="9">The sequence shown here is derived from an EMBL/GenBank/DDBJ whole genome shotgun (WGS) entry which is preliminary data.</text>
</comment>
<dbReference type="Pfam" id="PF13356">
    <property type="entry name" value="Arm-DNA-bind_3"/>
    <property type="match status" value="1"/>
</dbReference>
<feature type="domain" description="Core-binding (CB)" evidence="8">
    <location>
        <begin position="105"/>
        <end position="185"/>
    </location>
</feature>
<dbReference type="AlphaFoldDB" id="A0A1J5PWH5"/>
<dbReference type="CDD" id="cd00796">
    <property type="entry name" value="INT_Rci_Hp1_C"/>
    <property type="match status" value="1"/>
</dbReference>
<dbReference type="GO" id="GO:0044826">
    <property type="term" value="P:viral genome integration into host DNA"/>
    <property type="evidence" value="ECO:0007669"/>
    <property type="project" value="UniProtKB-KW"/>
</dbReference>
<accession>A0A1J5PWH5</accession>
<gene>
    <name evidence="9" type="primary">intS_10</name>
    <name evidence="9" type="ORF">GALL_424970</name>
</gene>
<protein>
    <submittedName>
        <fullName evidence="9">Putative prophage CPS-53 integrase</fullName>
    </submittedName>
</protein>
<keyword evidence="6" id="KW-1160">Virus entry into host cell</keyword>
<keyword evidence="3" id="KW-0238">DNA-binding</keyword>
<evidence type="ECO:0000259" key="8">
    <source>
        <dbReference type="PROSITE" id="PS51900"/>
    </source>
</evidence>
<dbReference type="InterPro" id="IPR011010">
    <property type="entry name" value="DNA_brk_join_enz"/>
</dbReference>
<dbReference type="Gene3D" id="3.30.160.390">
    <property type="entry name" value="Integrase, DNA-binding domain"/>
    <property type="match status" value="1"/>
</dbReference>
<dbReference type="GO" id="GO:0006310">
    <property type="term" value="P:DNA recombination"/>
    <property type="evidence" value="ECO:0007669"/>
    <property type="project" value="UniProtKB-KW"/>
</dbReference>
<dbReference type="EMBL" id="MLJW01002043">
    <property type="protein sequence ID" value="OIQ75833.1"/>
    <property type="molecule type" value="Genomic_DNA"/>
</dbReference>
<dbReference type="PROSITE" id="PS51900">
    <property type="entry name" value="CB"/>
    <property type="match status" value="1"/>
</dbReference>
<proteinExistence type="inferred from homology"/>
<evidence type="ECO:0000256" key="1">
    <source>
        <dbReference type="ARBA" id="ARBA00008857"/>
    </source>
</evidence>
<sequence>MAVGKIIKREVDAIQPGEADAYLWDTDLAGFGVKITPAGRKIFLVQYRLGGRAGKVRRVTIGQHGSPWTVDAARKEAQIILGDVAKGIDVASVRKATERKVAEAPTVADLAERFLTEHAEAKRKASTASEYRRLFDTVILPALGRSKVAEVSRQDVARLHHDRRSTPYLANRILAVLSKLFNLAEAWGYRPDGSNPCRHVEKFPERKRERFLSADELSALGEALAAYEGSPYVVGAVKLLIFTGARLSEVLGMRWEWVDLARGDVRLSDSKTGAKTLHLPPQAIAVLEGLPRVEGNPHVIVGAVAGNSLVNLEKPWRAIRDIATIRLWWTAGDEAVRAVLDRLVSDASHRPTAEECRAAAAKAGINLSGVGLEGVRLHDLRHAFASVGASSGMGLPIIGKLLGHSQAQTTARYAHLAADPVKAAAALIAAQIEDAMKVE</sequence>